<dbReference type="SMART" id="SM00993">
    <property type="entry name" value="YL1_C"/>
    <property type="match status" value="1"/>
</dbReference>
<gene>
    <name evidence="4" type="ORF">DACRYDRAFT_110326</name>
</gene>
<dbReference type="PANTHER" id="PTHR13275:SF4">
    <property type="entry name" value="VACUOLAR PROTEIN SORTING-ASSOCIATED PROTEIN 72 HOMOLOG"/>
    <property type="match status" value="1"/>
</dbReference>
<feature type="region of interest" description="Disordered" evidence="2">
    <location>
        <begin position="41"/>
        <end position="72"/>
    </location>
</feature>
<sequence length="575" mass="63501">MSSPPLAAQRERRSNAGNRMRALLDVEFEAEEMFAEEEGDIEFVGDQVEEEDVFESDFASTEEEQDEDEDTQEKAILREEKAHRAAVRKKVERTTTTSLFTKKPPAKPVEPRPKLPKHVSIALPPEAALPGDNVKGLPFRRRQSSRASAQTAKLNLERKLKEDAARRASLMHKPKRPTVPRKTQDQLIADALELEERNVQSLKDFLAREEEKKRVARVVRKTVHEGGVLSFVSRAEEIKVPLVQVIEPGTTHLWEAHTLAVTNSAQNETEDLAQGSKPAEDTRPILESVSPAQRMSIADESEAKQSGEQERVSVGVAIEASPQATAATNGTIDVQHEDATANSTEAPQAEVGEANQQELSLGVPAAAIPQEEIHPVPFGGPEGVPNTDTSLPATGPSAPAQSQGPLTEDMHLQMRNLIALKDLIPQELISDDEGESDTQAKSKAKVPWTWVEEMGALFGDHVDWGNLRVVPARNRPIYRRPPMCPMTGLPAPYRDPSTGIPYANAKAYRVLRRLTQHEYAWGDGRGVYFGDEKEEGAKGVPEAWNSFVRGVMPRQKIPDTRKEEDVEMNDAAAVI</sequence>
<dbReference type="InterPro" id="IPR013272">
    <property type="entry name" value="Vps72/YL1_C"/>
</dbReference>
<dbReference type="STRING" id="1858805.M5FU30"/>
<dbReference type="InterPro" id="IPR046757">
    <property type="entry name" value="YL1_N"/>
</dbReference>
<dbReference type="HOGENOM" id="CLU_029477_0_0_1"/>
<evidence type="ECO:0000259" key="3">
    <source>
        <dbReference type="SMART" id="SM00993"/>
    </source>
</evidence>
<evidence type="ECO:0000313" key="4">
    <source>
        <dbReference type="EMBL" id="EJT98999.1"/>
    </source>
</evidence>
<dbReference type="OMA" id="GNIKEHR"/>
<protein>
    <submittedName>
        <fullName evidence="4">YL1-domain-containing protein</fullName>
    </submittedName>
</protein>
<dbReference type="OrthoDB" id="78296at2759"/>
<dbReference type="Pfam" id="PF08265">
    <property type="entry name" value="YL1_C"/>
    <property type="match status" value="1"/>
</dbReference>
<evidence type="ECO:0000256" key="1">
    <source>
        <dbReference type="ARBA" id="ARBA00006832"/>
    </source>
</evidence>
<dbReference type="EMBL" id="JH795871">
    <property type="protein sequence ID" value="EJT98999.1"/>
    <property type="molecule type" value="Genomic_DNA"/>
</dbReference>
<accession>M5FU30</accession>
<dbReference type="PANTHER" id="PTHR13275">
    <property type="entry name" value="YL-1 PROTEIN TRANSCRIPTION FACTOR-LIKE 1"/>
    <property type="match status" value="1"/>
</dbReference>
<organism evidence="4 5">
    <name type="scientific">Dacryopinax primogenitus (strain DJM 731)</name>
    <name type="common">Brown rot fungus</name>
    <dbReference type="NCBI Taxonomy" id="1858805"/>
    <lineage>
        <taxon>Eukaryota</taxon>
        <taxon>Fungi</taxon>
        <taxon>Dikarya</taxon>
        <taxon>Basidiomycota</taxon>
        <taxon>Agaricomycotina</taxon>
        <taxon>Dacrymycetes</taxon>
        <taxon>Dacrymycetales</taxon>
        <taxon>Dacrymycetaceae</taxon>
        <taxon>Dacryopinax</taxon>
    </lineage>
</organism>
<dbReference type="GO" id="GO:0005634">
    <property type="term" value="C:nucleus"/>
    <property type="evidence" value="ECO:0007669"/>
    <property type="project" value="TreeGrafter"/>
</dbReference>
<keyword evidence="5" id="KW-1185">Reference proteome</keyword>
<evidence type="ECO:0000313" key="5">
    <source>
        <dbReference type="Proteomes" id="UP000030653"/>
    </source>
</evidence>
<feature type="domain" description="Vps72/YL1 C-terminal" evidence="3">
    <location>
        <begin position="482"/>
        <end position="511"/>
    </location>
</feature>
<dbReference type="Proteomes" id="UP000030653">
    <property type="component" value="Unassembled WGS sequence"/>
</dbReference>
<feature type="compositionally biased region" description="Acidic residues" evidence="2">
    <location>
        <begin position="41"/>
        <end position="71"/>
    </location>
</feature>
<evidence type="ECO:0000256" key="2">
    <source>
        <dbReference type="SAM" id="MobiDB-lite"/>
    </source>
</evidence>
<reference evidence="4 5" key="1">
    <citation type="journal article" date="2012" name="Science">
        <title>The Paleozoic origin of enzymatic lignin decomposition reconstructed from 31 fungal genomes.</title>
        <authorList>
            <person name="Floudas D."/>
            <person name="Binder M."/>
            <person name="Riley R."/>
            <person name="Barry K."/>
            <person name="Blanchette R.A."/>
            <person name="Henrissat B."/>
            <person name="Martinez A.T."/>
            <person name="Otillar R."/>
            <person name="Spatafora J.W."/>
            <person name="Yadav J.S."/>
            <person name="Aerts A."/>
            <person name="Benoit I."/>
            <person name="Boyd A."/>
            <person name="Carlson A."/>
            <person name="Copeland A."/>
            <person name="Coutinho P.M."/>
            <person name="de Vries R.P."/>
            <person name="Ferreira P."/>
            <person name="Findley K."/>
            <person name="Foster B."/>
            <person name="Gaskell J."/>
            <person name="Glotzer D."/>
            <person name="Gorecki P."/>
            <person name="Heitman J."/>
            <person name="Hesse C."/>
            <person name="Hori C."/>
            <person name="Igarashi K."/>
            <person name="Jurgens J.A."/>
            <person name="Kallen N."/>
            <person name="Kersten P."/>
            <person name="Kohler A."/>
            <person name="Kuees U."/>
            <person name="Kumar T.K.A."/>
            <person name="Kuo A."/>
            <person name="LaButti K."/>
            <person name="Larrondo L.F."/>
            <person name="Lindquist E."/>
            <person name="Ling A."/>
            <person name="Lombard V."/>
            <person name="Lucas S."/>
            <person name="Lundell T."/>
            <person name="Martin R."/>
            <person name="McLaughlin D.J."/>
            <person name="Morgenstern I."/>
            <person name="Morin E."/>
            <person name="Murat C."/>
            <person name="Nagy L.G."/>
            <person name="Nolan M."/>
            <person name="Ohm R.A."/>
            <person name="Patyshakuliyeva A."/>
            <person name="Rokas A."/>
            <person name="Ruiz-Duenas F.J."/>
            <person name="Sabat G."/>
            <person name="Salamov A."/>
            <person name="Samejima M."/>
            <person name="Schmutz J."/>
            <person name="Slot J.C."/>
            <person name="St John F."/>
            <person name="Stenlid J."/>
            <person name="Sun H."/>
            <person name="Sun S."/>
            <person name="Syed K."/>
            <person name="Tsang A."/>
            <person name="Wiebenga A."/>
            <person name="Young D."/>
            <person name="Pisabarro A."/>
            <person name="Eastwood D.C."/>
            <person name="Martin F."/>
            <person name="Cullen D."/>
            <person name="Grigoriev I.V."/>
            <person name="Hibbett D.S."/>
        </authorList>
    </citation>
    <scope>NUCLEOTIDE SEQUENCE [LARGE SCALE GENOMIC DNA]</scope>
    <source>
        <strain evidence="4 5">DJM-731 SS1</strain>
    </source>
</reference>
<feature type="region of interest" description="Disordered" evidence="2">
    <location>
        <begin position="377"/>
        <end position="404"/>
    </location>
</feature>
<dbReference type="RefSeq" id="XP_040625897.1">
    <property type="nucleotide sequence ID" value="XM_040769039.1"/>
</dbReference>
<name>M5FU30_DACPD</name>
<dbReference type="Pfam" id="PF05764">
    <property type="entry name" value="YL1"/>
    <property type="match status" value="1"/>
</dbReference>
<dbReference type="AlphaFoldDB" id="M5FU30"/>
<proteinExistence type="inferred from homology"/>
<dbReference type="GeneID" id="63684101"/>
<comment type="similarity">
    <text evidence="1">Belongs to the VPS72/YL1 family.</text>
</comment>